<name>A0A2P2Q1T5_RHIMU</name>
<dbReference type="EMBL" id="GGEC01080375">
    <property type="protein sequence ID" value="MBX60859.1"/>
    <property type="molecule type" value="Transcribed_RNA"/>
</dbReference>
<protein>
    <submittedName>
        <fullName evidence="1">Uncharacterized protein</fullName>
    </submittedName>
</protein>
<reference evidence="1" key="1">
    <citation type="submission" date="2018-02" db="EMBL/GenBank/DDBJ databases">
        <title>Rhizophora mucronata_Transcriptome.</title>
        <authorList>
            <person name="Meera S.P."/>
            <person name="Sreeshan A."/>
            <person name="Augustine A."/>
        </authorList>
    </citation>
    <scope>NUCLEOTIDE SEQUENCE</scope>
    <source>
        <tissue evidence="1">Leaf</tissue>
    </source>
</reference>
<proteinExistence type="predicted"/>
<dbReference type="AlphaFoldDB" id="A0A2P2Q1T5"/>
<evidence type="ECO:0000313" key="1">
    <source>
        <dbReference type="EMBL" id="MBX60859.1"/>
    </source>
</evidence>
<organism evidence="1">
    <name type="scientific">Rhizophora mucronata</name>
    <name type="common">Asiatic mangrove</name>
    <dbReference type="NCBI Taxonomy" id="61149"/>
    <lineage>
        <taxon>Eukaryota</taxon>
        <taxon>Viridiplantae</taxon>
        <taxon>Streptophyta</taxon>
        <taxon>Embryophyta</taxon>
        <taxon>Tracheophyta</taxon>
        <taxon>Spermatophyta</taxon>
        <taxon>Magnoliopsida</taxon>
        <taxon>eudicotyledons</taxon>
        <taxon>Gunneridae</taxon>
        <taxon>Pentapetalae</taxon>
        <taxon>rosids</taxon>
        <taxon>fabids</taxon>
        <taxon>Malpighiales</taxon>
        <taxon>Rhizophoraceae</taxon>
        <taxon>Rhizophora</taxon>
    </lineage>
</organism>
<accession>A0A2P2Q1T5</accession>
<sequence length="40" mass="4392">MAGAIKSFGKPYSSTNEFDINNCMANINTSIGFRSSKIYL</sequence>